<dbReference type="EMBL" id="CP069103">
    <property type="protein sequence ID" value="QSS52508.1"/>
    <property type="molecule type" value="Genomic_DNA"/>
</dbReference>
<reference evidence="2" key="1">
    <citation type="submission" date="2021-01" db="EMBL/GenBank/DDBJ databases">
        <title>Chromosome-level genome assembly of a human fungal pathogen reveals clustering of transcriptionally co-regulated genes.</title>
        <authorList>
            <person name="Voorhies M."/>
            <person name="Cohen S."/>
            <person name="Shea T.P."/>
            <person name="Petrus S."/>
            <person name="Munoz J.F."/>
            <person name="Poplawski S."/>
            <person name="Goldman W.E."/>
            <person name="Michael T."/>
            <person name="Cuomo C.A."/>
            <person name="Sil A."/>
            <person name="Beyhan S."/>
        </authorList>
    </citation>
    <scope>NUCLEOTIDE SEQUENCE</scope>
    <source>
        <strain evidence="2">H88</strain>
    </source>
</reference>
<proteinExistence type="predicted"/>
<keyword evidence="1" id="KW-0472">Membrane</keyword>
<organism evidence="2 3">
    <name type="scientific">Ajellomyces capsulatus (strain H88)</name>
    <name type="common">Darling's disease fungus</name>
    <name type="synonym">Histoplasma capsulatum</name>
    <dbReference type="NCBI Taxonomy" id="544711"/>
    <lineage>
        <taxon>Eukaryota</taxon>
        <taxon>Fungi</taxon>
        <taxon>Dikarya</taxon>
        <taxon>Ascomycota</taxon>
        <taxon>Pezizomycotina</taxon>
        <taxon>Eurotiomycetes</taxon>
        <taxon>Eurotiomycetidae</taxon>
        <taxon>Onygenales</taxon>
        <taxon>Ajellomycetaceae</taxon>
        <taxon>Histoplasma</taxon>
    </lineage>
</organism>
<accession>A0A8A1LDN0</accession>
<sequence length="219" mass="25756">MYIFFIHHEFSSFNHFQSAYNYHILDSSNQQYYLISKYEHFFFFPFFFHSFSFFLSSEFSIFVSNTLVIYILTIVTELISKREVYDMLYSVETDTNGILHLADDGILRSFDETGNVIDYRRLNNSHLRAVASLYSKDINDYLLNIWNNIDGFAVEEKAIWHPPTDLYPLPLLQKSQSISSSITHHSLLHRIVYCADVHCTGHSTCRNVDCELCIIVDQW</sequence>
<dbReference type="VEuPathDB" id="FungiDB:I7I53_08167"/>
<dbReference type="AlphaFoldDB" id="A0A8A1LDN0"/>
<feature type="transmembrane region" description="Helical" evidence="1">
    <location>
        <begin position="61"/>
        <end position="79"/>
    </location>
</feature>
<dbReference type="Proteomes" id="UP000663419">
    <property type="component" value="Chromosome 2"/>
</dbReference>
<keyword evidence="1" id="KW-1133">Transmembrane helix</keyword>
<keyword evidence="1" id="KW-0812">Transmembrane</keyword>
<evidence type="ECO:0000256" key="1">
    <source>
        <dbReference type="SAM" id="Phobius"/>
    </source>
</evidence>
<evidence type="ECO:0000313" key="2">
    <source>
        <dbReference type="EMBL" id="QSS52508.1"/>
    </source>
</evidence>
<name>A0A8A1LDN0_AJEC8</name>
<protein>
    <submittedName>
        <fullName evidence="2">Uncharacterized protein</fullName>
    </submittedName>
</protein>
<gene>
    <name evidence="2" type="ORF">I7I53_08167</name>
</gene>
<evidence type="ECO:0000313" key="3">
    <source>
        <dbReference type="Proteomes" id="UP000663419"/>
    </source>
</evidence>